<name>X1CWU2_9ZZZZ</name>
<organism evidence="1">
    <name type="scientific">marine sediment metagenome</name>
    <dbReference type="NCBI Taxonomy" id="412755"/>
    <lineage>
        <taxon>unclassified sequences</taxon>
        <taxon>metagenomes</taxon>
        <taxon>ecological metagenomes</taxon>
    </lineage>
</organism>
<evidence type="ECO:0008006" key="2">
    <source>
        <dbReference type="Google" id="ProtNLM"/>
    </source>
</evidence>
<gene>
    <name evidence="1" type="ORF">S01H4_61686</name>
</gene>
<accession>X1CWU2</accession>
<dbReference type="SUPFAM" id="SSF51161">
    <property type="entry name" value="Trimeric LpxA-like enzymes"/>
    <property type="match status" value="1"/>
</dbReference>
<reference evidence="1" key="1">
    <citation type="journal article" date="2014" name="Front. Microbiol.">
        <title>High frequency of phylogenetically diverse reductive dehalogenase-homologous genes in deep subseafloor sedimentary metagenomes.</title>
        <authorList>
            <person name="Kawai M."/>
            <person name="Futagami T."/>
            <person name="Toyoda A."/>
            <person name="Takaki Y."/>
            <person name="Nishi S."/>
            <person name="Hori S."/>
            <person name="Arai W."/>
            <person name="Tsubouchi T."/>
            <person name="Morono Y."/>
            <person name="Uchiyama I."/>
            <person name="Ito T."/>
            <person name="Fujiyama A."/>
            <person name="Inagaki F."/>
            <person name="Takami H."/>
        </authorList>
    </citation>
    <scope>NUCLEOTIDE SEQUENCE</scope>
    <source>
        <strain evidence="1">Expedition CK06-06</strain>
    </source>
</reference>
<sequence>MPRSVSLFQSHGTGQIKRDKFKKLGQNVIFEPGVLAFHPENIRLGTNIYIGHYTILKGYYKNEMIIGDNTWIGQGCFLHSGGSLKIGNNVGIGPYVKIITTFHGKEDLNIPILFSHFL</sequence>
<dbReference type="AlphaFoldDB" id="X1CWU2"/>
<protein>
    <recommendedName>
        <fullName evidence="2">Transferase hexapeptide repeat containing protein</fullName>
    </recommendedName>
</protein>
<dbReference type="InterPro" id="IPR011004">
    <property type="entry name" value="Trimer_LpxA-like_sf"/>
</dbReference>
<evidence type="ECO:0000313" key="1">
    <source>
        <dbReference type="EMBL" id="GAH12946.1"/>
    </source>
</evidence>
<comment type="caution">
    <text evidence="1">The sequence shown here is derived from an EMBL/GenBank/DDBJ whole genome shotgun (WGS) entry which is preliminary data.</text>
</comment>
<dbReference type="PANTHER" id="PTHR23416">
    <property type="entry name" value="SIALIC ACID SYNTHASE-RELATED"/>
    <property type="match status" value="1"/>
</dbReference>
<proteinExistence type="predicted"/>
<dbReference type="PANTHER" id="PTHR23416:SF78">
    <property type="entry name" value="LIPOPOLYSACCHARIDE BIOSYNTHESIS O-ACETYL TRANSFERASE WBBJ-RELATED"/>
    <property type="match status" value="1"/>
</dbReference>
<feature type="non-terminal residue" evidence="1">
    <location>
        <position position="118"/>
    </location>
</feature>
<dbReference type="InterPro" id="IPR051159">
    <property type="entry name" value="Hexapeptide_acetyltransf"/>
</dbReference>
<dbReference type="EMBL" id="BART01036634">
    <property type="protein sequence ID" value="GAH12946.1"/>
    <property type="molecule type" value="Genomic_DNA"/>
</dbReference>
<dbReference type="Gene3D" id="2.160.10.10">
    <property type="entry name" value="Hexapeptide repeat proteins"/>
    <property type="match status" value="1"/>
</dbReference>